<dbReference type="InterPro" id="IPR045337">
    <property type="entry name" value="MmgE_PrpD_C"/>
</dbReference>
<dbReference type="Proteomes" id="UP001258945">
    <property type="component" value="Unassembled WGS sequence"/>
</dbReference>
<dbReference type="RefSeq" id="WP_314285569.1">
    <property type="nucleotide sequence ID" value="NZ_JAVVDO010000082.1"/>
</dbReference>
<dbReference type="InterPro" id="IPR042183">
    <property type="entry name" value="MmgE/PrpD_sf_1"/>
</dbReference>
<evidence type="ECO:0000313" key="5">
    <source>
        <dbReference type="Proteomes" id="UP001258945"/>
    </source>
</evidence>
<dbReference type="Gene3D" id="1.10.4100.10">
    <property type="entry name" value="2-methylcitrate dehydratase PrpD"/>
    <property type="match status" value="1"/>
</dbReference>
<dbReference type="Gene3D" id="3.30.1330.120">
    <property type="entry name" value="2-methylcitrate dehydratase PrpD"/>
    <property type="match status" value="1"/>
</dbReference>
<dbReference type="Pfam" id="PF19305">
    <property type="entry name" value="MmgE_PrpD_C"/>
    <property type="match status" value="1"/>
</dbReference>
<reference evidence="4 5" key="1">
    <citation type="journal article" date="2019" name="Microb. Pathog.">
        <title>Comparison of VITEK 2, MALDI-TOF MS, 16S rRNA gene sequencing, and whole-genome sequencing for identification of Roseomonas mucosa.</title>
        <authorList>
            <person name="Rudolph W.W."/>
            <person name="Gunzer F."/>
            <person name="Trauth M."/>
            <person name="Bunk B."/>
            <person name="Bigge R."/>
            <person name="Schrottner P."/>
        </authorList>
    </citation>
    <scope>NUCLEOTIDE SEQUENCE [LARGE SCALE GENOMIC DNA]</scope>
    <source>
        <strain evidence="4 5">DSM 103800</strain>
    </source>
</reference>
<dbReference type="EMBL" id="JAVVDO010000082">
    <property type="protein sequence ID" value="MDT8333855.1"/>
    <property type="molecule type" value="Genomic_DNA"/>
</dbReference>
<sequence length="463" mass="50022">MSELAASETPLLSILARYVTTLEIDRIPVEARWQAALCLLDTVGCIAAGSRTPEATMIQTVEGENGFGKSRLLGSNLRLPSEAAARIHGYAGDVFELNDLIGGHASIGNVAAVLAAAEDGSVSGARLLTALIAGIEVTCRVYTAVYPHLKPYTDVAMVIPGIVSAIGAAAAVAVLQEQPEPVVREALAIACALTTWCPAEAIFGDGGTVKPLLFGAWPAAVGLRAVCYARRGMTGPAQLLDSSIGLYATLGRCFDRDVITDVSHWYLLEPRRKLHACCGYIHSALDTLITLRREIGVEAMNKGRLHIEMPAYVIPAVSKRDLPSSANEARFHAEYCLALVACGDDVVTPDHSLNYAHFCAREDVKRAISRITIRANSSLTHYHQSILEFEADGLKVRRANHAPKGSPQNPMTEEDVIAKFLRLAAFPTSHDYAARMLKIEKEIDCSWIFDDMEAASGRVQERM</sequence>
<gene>
    <name evidence="4" type="ORF">RQ831_22635</name>
</gene>
<dbReference type="InterPro" id="IPR042188">
    <property type="entry name" value="MmgE/PrpD_sf_2"/>
</dbReference>
<feature type="domain" description="MmgE/PrpD N-terminal" evidence="2">
    <location>
        <begin position="15"/>
        <end position="250"/>
    </location>
</feature>
<dbReference type="SUPFAM" id="SSF103378">
    <property type="entry name" value="2-methylcitrate dehydratase PrpD"/>
    <property type="match status" value="1"/>
</dbReference>
<dbReference type="PANTHER" id="PTHR16943">
    <property type="entry name" value="2-METHYLCITRATE DEHYDRATASE-RELATED"/>
    <property type="match status" value="1"/>
</dbReference>
<evidence type="ECO:0000259" key="3">
    <source>
        <dbReference type="Pfam" id="PF19305"/>
    </source>
</evidence>
<evidence type="ECO:0000256" key="1">
    <source>
        <dbReference type="ARBA" id="ARBA00006174"/>
    </source>
</evidence>
<dbReference type="InterPro" id="IPR005656">
    <property type="entry name" value="MmgE_PrpD"/>
</dbReference>
<feature type="domain" description="MmgE/PrpD C-terminal" evidence="3">
    <location>
        <begin position="275"/>
        <end position="438"/>
    </location>
</feature>
<evidence type="ECO:0000313" key="4">
    <source>
        <dbReference type="EMBL" id="MDT8333855.1"/>
    </source>
</evidence>
<keyword evidence="5" id="KW-1185">Reference proteome</keyword>
<protein>
    <submittedName>
        <fullName evidence="4">MmgE/PrpD family protein</fullName>
    </submittedName>
</protein>
<comment type="caution">
    <text evidence="4">The sequence shown here is derived from an EMBL/GenBank/DDBJ whole genome shotgun (WGS) entry which is preliminary data.</text>
</comment>
<accession>A0ABU3MMF0</accession>
<organism evidence="4 5">
    <name type="scientific">Roseomonas gilardii</name>
    <dbReference type="NCBI Taxonomy" id="257708"/>
    <lineage>
        <taxon>Bacteria</taxon>
        <taxon>Pseudomonadati</taxon>
        <taxon>Pseudomonadota</taxon>
        <taxon>Alphaproteobacteria</taxon>
        <taxon>Acetobacterales</taxon>
        <taxon>Roseomonadaceae</taxon>
        <taxon>Roseomonas</taxon>
    </lineage>
</organism>
<dbReference type="Pfam" id="PF03972">
    <property type="entry name" value="MmgE_PrpD_N"/>
    <property type="match status" value="1"/>
</dbReference>
<dbReference type="InterPro" id="IPR045336">
    <property type="entry name" value="MmgE_PrpD_N"/>
</dbReference>
<dbReference type="PANTHER" id="PTHR16943:SF8">
    <property type="entry name" value="2-METHYLCITRATE DEHYDRATASE"/>
    <property type="match status" value="1"/>
</dbReference>
<evidence type="ECO:0000259" key="2">
    <source>
        <dbReference type="Pfam" id="PF03972"/>
    </source>
</evidence>
<comment type="similarity">
    <text evidence="1">Belongs to the PrpD family.</text>
</comment>
<name>A0ABU3MMF0_9PROT</name>
<proteinExistence type="inferred from homology"/>
<dbReference type="InterPro" id="IPR036148">
    <property type="entry name" value="MmgE/PrpD_sf"/>
</dbReference>